<dbReference type="Pfam" id="PF06146">
    <property type="entry name" value="PsiE"/>
    <property type="match status" value="1"/>
</dbReference>
<feature type="transmembrane region" description="Helical" evidence="6">
    <location>
        <begin position="123"/>
        <end position="141"/>
    </location>
</feature>
<dbReference type="RefSeq" id="WP_188395543.1">
    <property type="nucleotide sequence ID" value="NZ_BMCG01000003.1"/>
</dbReference>
<dbReference type="GO" id="GO:0005886">
    <property type="term" value="C:plasma membrane"/>
    <property type="evidence" value="ECO:0007669"/>
    <property type="project" value="UniProtKB-SubCell"/>
</dbReference>
<comment type="caution">
    <text evidence="7">The sequence shown here is derived from an EMBL/GenBank/DDBJ whole genome shotgun (WGS) entry which is preliminary data.</text>
</comment>
<keyword evidence="4 6" id="KW-1133">Transmembrane helix</keyword>
<dbReference type="InterPro" id="IPR020948">
    <property type="entry name" value="P_starv_induced_PsiE-like"/>
</dbReference>
<dbReference type="EMBL" id="BMCG01000003">
    <property type="protein sequence ID" value="GGC06228.1"/>
    <property type="molecule type" value="Genomic_DNA"/>
</dbReference>
<gene>
    <name evidence="7" type="ORF">GCM10007205_14270</name>
</gene>
<accession>A0A8J2UK99</accession>
<dbReference type="Proteomes" id="UP000620266">
    <property type="component" value="Unassembled WGS sequence"/>
</dbReference>
<evidence type="ECO:0000313" key="7">
    <source>
        <dbReference type="EMBL" id="GGC06228.1"/>
    </source>
</evidence>
<keyword evidence="5 6" id="KW-0472">Membrane</keyword>
<evidence type="ECO:0000256" key="2">
    <source>
        <dbReference type="ARBA" id="ARBA00022475"/>
    </source>
</evidence>
<reference evidence="7" key="2">
    <citation type="submission" date="2020-09" db="EMBL/GenBank/DDBJ databases">
        <authorList>
            <person name="Sun Q."/>
            <person name="Sedlacek I."/>
        </authorList>
    </citation>
    <scope>NUCLEOTIDE SEQUENCE</scope>
    <source>
        <strain evidence="7">CCM 7086</strain>
    </source>
</reference>
<keyword evidence="3 6" id="KW-0812">Transmembrane</keyword>
<reference evidence="7" key="1">
    <citation type="journal article" date="2014" name="Int. J. Syst. Evol. Microbiol.">
        <title>Complete genome sequence of Corynebacterium casei LMG S-19264T (=DSM 44701T), isolated from a smear-ripened cheese.</title>
        <authorList>
            <consortium name="US DOE Joint Genome Institute (JGI-PGF)"/>
            <person name="Walter F."/>
            <person name="Albersmeier A."/>
            <person name="Kalinowski J."/>
            <person name="Ruckert C."/>
        </authorList>
    </citation>
    <scope>NUCLEOTIDE SEQUENCE</scope>
    <source>
        <strain evidence="7">CCM 7086</strain>
    </source>
</reference>
<comment type="subcellular location">
    <subcellularLocation>
        <location evidence="1">Cell membrane</location>
        <topology evidence="1">Multi-pass membrane protein</topology>
    </subcellularLocation>
</comment>
<keyword evidence="8" id="KW-1185">Reference proteome</keyword>
<sequence length="154" mass="16764">MIDTFETKLVKALKLFNRGLHVLLAIALGIASLMVMWEFSAAVVQAVHQNNLAHGFLQALGTLFIVWTLSSLISAEINYVQGGVFHLVVFIEVAIITLLRQLIVEPVQVATTDMHLNDFNIAHYGLVLAALLIVGILHKLISSSDAAKKPGEPV</sequence>
<evidence type="ECO:0000256" key="1">
    <source>
        <dbReference type="ARBA" id="ARBA00004651"/>
    </source>
</evidence>
<evidence type="ECO:0000256" key="5">
    <source>
        <dbReference type="ARBA" id="ARBA00023136"/>
    </source>
</evidence>
<evidence type="ECO:0000313" key="8">
    <source>
        <dbReference type="Proteomes" id="UP000620266"/>
    </source>
</evidence>
<keyword evidence="2" id="KW-1003">Cell membrane</keyword>
<feature type="transmembrane region" description="Helical" evidence="6">
    <location>
        <begin position="20"/>
        <end position="40"/>
    </location>
</feature>
<evidence type="ECO:0000256" key="4">
    <source>
        <dbReference type="ARBA" id="ARBA00022989"/>
    </source>
</evidence>
<feature type="transmembrane region" description="Helical" evidence="6">
    <location>
        <begin position="52"/>
        <end position="72"/>
    </location>
</feature>
<dbReference type="AlphaFoldDB" id="A0A8J2UK99"/>
<evidence type="ECO:0000256" key="3">
    <source>
        <dbReference type="ARBA" id="ARBA00022692"/>
    </source>
</evidence>
<evidence type="ECO:0000256" key="6">
    <source>
        <dbReference type="SAM" id="Phobius"/>
    </source>
</evidence>
<proteinExistence type="predicted"/>
<name>A0A8J2UK99_9BURK</name>
<feature type="transmembrane region" description="Helical" evidence="6">
    <location>
        <begin position="84"/>
        <end position="103"/>
    </location>
</feature>
<organism evidence="7 8">
    <name type="scientific">Oxalicibacterium flavum</name>
    <dbReference type="NCBI Taxonomy" id="179467"/>
    <lineage>
        <taxon>Bacteria</taxon>
        <taxon>Pseudomonadati</taxon>
        <taxon>Pseudomonadota</taxon>
        <taxon>Betaproteobacteria</taxon>
        <taxon>Burkholderiales</taxon>
        <taxon>Oxalobacteraceae</taxon>
        <taxon>Oxalicibacterium</taxon>
    </lineage>
</organism>
<protein>
    <submittedName>
        <fullName evidence="7">Uncharacterized protein</fullName>
    </submittedName>
</protein>